<feature type="transmembrane region" description="Helical" evidence="1">
    <location>
        <begin position="310"/>
        <end position="329"/>
    </location>
</feature>
<feature type="transmembrane region" description="Helical" evidence="1">
    <location>
        <begin position="197"/>
        <end position="219"/>
    </location>
</feature>
<feature type="transmembrane region" description="Helical" evidence="1">
    <location>
        <begin position="159"/>
        <end position="185"/>
    </location>
</feature>
<name>A0A6L2R557_9BACT</name>
<dbReference type="GO" id="GO:0043190">
    <property type="term" value="C:ATP-binding cassette (ABC) transporter complex"/>
    <property type="evidence" value="ECO:0007669"/>
    <property type="project" value="InterPro"/>
</dbReference>
<accession>A0A6L2R557</accession>
<feature type="transmembrane region" description="Helical" evidence="1">
    <location>
        <begin position="269"/>
        <end position="290"/>
    </location>
</feature>
<sequence>MESSPQVAVLYQGASLRVSVGGQWRMDRALPVDQALEDIADTHVRELYLEAKNLDSWDTSLLVFLVRLIRTAQTRDIAVNMELPDGLKHLVRMAFAVPAQVGAARASTRDSLFSAVGGAALALIPRLTLFLCFIGEIVTSFRRLLSGRAQMRIQDFVDAVYECGVCSLPIIALTSLLFGLILAFVGAIQLTRFGAQIYVAGLVGIGMLRVMGAVMVGVVMSGRVGAAYAALIGAMRVNEEVDALSVAGISPIDFLVLPRVLALTLMTPFLTLYADLMGICGGYFVGVVILDLNPLEYVTATAQMTSFRHMFIGLVYGTVFGVIISVAGCRQGIFCAGSAQAVGQATTKAVVQSIVGIIVATALLTVIFNVLDV</sequence>
<dbReference type="Proteomes" id="UP000505077">
    <property type="component" value="Unassembled WGS sequence"/>
</dbReference>
<dbReference type="GO" id="GO:0005548">
    <property type="term" value="F:phospholipid transporter activity"/>
    <property type="evidence" value="ECO:0007669"/>
    <property type="project" value="TreeGrafter"/>
</dbReference>
<keyword evidence="1" id="KW-0472">Membrane</keyword>
<evidence type="ECO:0000313" key="2">
    <source>
        <dbReference type="EMBL" id="GFH62554.1"/>
    </source>
</evidence>
<evidence type="ECO:0000256" key="1">
    <source>
        <dbReference type="SAM" id="Phobius"/>
    </source>
</evidence>
<dbReference type="PANTHER" id="PTHR30188:SF3">
    <property type="entry name" value="ABC TRANSPORTER PERMEASE"/>
    <property type="match status" value="1"/>
</dbReference>
<dbReference type="InterPro" id="IPR030802">
    <property type="entry name" value="Permease_MalE"/>
</dbReference>
<protein>
    <submittedName>
        <fullName evidence="2">ABC transporter permease</fullName>
    </submittedName>
</protein>
<keyword evidence="1" id="KW-1133">Transmembrane helix</keyword>
<feature type="transmembrane region" description="Helical" evidence="1">
    <location>
        <begin position="112"/>
        <end position="138"/>
    </location>
</feature>
<comment type="caution">
    <text evidence="2">The sequence shown here is derived from an EMBL/GenBank/DDBJ whole genome shotgun (WGS) entry which is preliminary data.</text>
</comment>
<dbReference type="AlphaFoldDB" id="A0A6L2R557"/>
<dbReference type="EMBL" id="BLLL01000003">
    <property type="protein sequence ID" value="GFH62554.1"/>
    <property type="molecule type" value="Genomic_DNA"/>
</dbReference>
<proteinExistence type="predicted"/>
<dbReference type="Pfam" id="PF02405">
    <property type="entry name" value="MlaE"/>
    <property type="match status" value="1"/>
</dbReference>
<keyword evidence="1" id="KW-0812">Transmembrane</keyword>
<feature type="transmembrane region" description="Helical" evidence="1">
    <location>
        <begin position="350"/>
        <end position="371"/>
    </location>
</feature>
<dbReference type="PANTHER" id="PTHR30188">
    <property type="entry name" value="ABC TRANSPORTER PERMEASE PROTEIN-RELATED"/>
    <property type="match status" value="1"/>
</dbReference>
<reference evidence="2 3" key="1">
    <citation type="journal article" date="2020" name="ISME J.">
        <title>Parallel Reductive Genome Evolution in Desulfovibrio Ectosymbionts Independently Acquired by Trichonympha Protists in the Termite Gut.</title>
        <authorList>
            <person name="Takeuchi M."/>
            <person name="Kuwahara H."/>
            <person name="Murakami T."/>
            <person name="Takahashi K."/>
            <person name="Kajitani R."/>
            <person name="Toyoda A."/>
            <person name="Itoh T."/>
            <person name="Ohkuma M."/>
            <person name="Hongoh Y."/>
        </authorList>
    </citation>
    <scope>NUCLEOTIDE SEQUENCE [LARGE SCALE GENOMIC DNA]</scope>
    <source>
        <strain evidence="2">ZnDsv-02</strain>
    </source>
</reference>
<gene>
    <name evidence="2" type="ORF">ZNDK_0325</name>
</gene>
<organism evidence="2 3">
    <name type="scientific">Candidatus Desulfovibrio kirbyi</name>
    <dbReference type="NCBI Taxonomy" id="2696086"/>
    <lineage>
        <taxon>Bacteria</taxon>
        <taxon>Pseudomonadati</taxon>
        <taxon>Thermodesulfobacteriota</taxon>
        <taxon>Desulfovibrionia</taxon>
        <taxon>Desulfovibrionales</taxon>
        <taxon>Desulfovibrionaceae</taxon>
        <taxon>Desulfovibrio</taxon>
    </lineage>
</organism>
<evidence type="ECO:0000313" key="3">
    <source>
        <dbReference type="Proteomes" id="UP000505077"/>
    </source>
</evidence>